<proteinExistence type="predicted"/>
<feature type="compositionally biased region" description="Acidic residues" evidence="9">
    <location>
        <begin position="689"/>
        <end position="710"/>
    </location>
</feature>
<feature type="region of interest" description="Disordered" evidence="9">
    <location>
        <begin position="967"/>
        <end position="994"/>
    </location>
</feature>
<evidence type="ECO:0000313" key="12">
    <source>
        <dbReference type="Ensembl" id="ENSEBUP00000006286.1"/>
    </source>
</evidence>
<feature type="region of interest" description="Disordered" evidence="9">
    <location>
        <begin position="1143"/>
        <end position="1162"/>
    </location>
</feature>
<dbReference type="Ensembl" id="ENSEBUT00000006740.1">
    <property type="protein sequence ID" value="ENSEBUP00000006286.1"/>
    <property type="gene ID" value="ENSEBUG00000004180.1"/>
</dbReference>
<keyword evidence="8 10" id="KW-0472">Membrane</keyword>
<dbReference type="Proteomes" id="UP000694388">
    <property type="component" value="Unplaced"/>
</dbReference>
<dbReference type="PROSITE" id="PS51847">
    <property type="entry name" value="SMP"/>
    <property type="match status" value="1"/>
</dbReference>
<evidence type="ECO:0000256" key="8">
    <source>
        <dbReference type="ARBA" id="ARBA00023136"/>
    </source>
</evidence>
<feature type="transmembrane region" description="Helical" evidence="10">
    <location>
        <begin position="520"/>
        <end position="541"/>
    </location>
</feature>
<comment type="subcellular location">
    <subcellularLocation>
        <location evidence="1">Endoplasmic reticulum membrane</location>
    </subcellularLocation>
</comment>
<keyword evidence="7" id="KW-0446">Lipid-binding</keyword>
<feature type="domain" description="SMP-LTD" evidence="11">
    <location>
        <begin position="847"/>
        <end position="1135"/>
    </location>
</feature>
<sequence>MSSTGPSPTALTPDRSPSKAKLLVQRSDSRQHLAVHFAAAAIREDCSDDDDENLVLTNVSWHEPAGNTLGAPNAKVLSTLADSSLPAVSGEPPVLVTELPLTAIDGAGSQCSRSLPLVSRVSIRHYQESKPTSFKGTEGECGKLFTKVCSAASVAATSITATKPLSFVRSLATETPELKETALKPKNLINIVKSLSSDSGSLDQEVKAFAGNGHGGSSSTNTVCGPDFGTAKLSTNQQTNSNTKIGSESLLNMQLWRQFAQPRLSGAVLAKGAPGSNSGGKNSIASDSKTAPTSPLSSPSDGRSSFFRVSEVEARIEDTKRRLSEVIQDPRQLLNKIMGEDMTGRSRAIEVGLPATTTDLVSLNGSTGESASCRVTLGDGCDPKSGVDPNTLDIEADVCATLVGVNSPPFPQPRHTTAVSDNVSLSDLVSRNEDEFEHLFMEDFDNLPDDLSRTSPEPAVLSEDTSEKEDDQRTRREDGNETEEDDDFEEHASASPVPIKAILLIVFAVYTYLVLPLPEYINGLCVGLVLGFILAVFSMWWTSGFAVQDSARQRVRLGPPFKAKALEIGEPKIYRGWMNDVSSYDPETHHMALSRSVFVRLEGTMLRLSRPQCNIPRRAVYGERRKENFVSQNHYELAGCQVFLVPSGLANKRIWNQKYPICLILASQSMECRVKDQREIEKEELIKDLEEDEEEEEEEGDDEEGEEDEIRQDSEVVEHRAKRDLAGDIILYLFGRTGREKEEWFRRFLRVSSMSNEKSTRGSAFSPGRNDSACRRPAHSHDGSQINVEESSVSPLGPPCDPIVRSQRDYVFFLSKFFPNAVHHNGTLVRHADSSPTRVSKDAGHSGTKDMQYAWLNALLSRIFWDFLNERDWIDWVSFKIQKKLGKIKLPYFMNELRLTELDMGTSLPHIIHANKLAMDNQGLWIDLEVSYKGSFQMTLETKMNLTRLGKESDSTKEEGFRLKCSSLADSDEESSSAGSSDEEEDRPLPPVDVVTGPICDKPVALGTEGFGGGGRTSRKILRFMDKIAKSRYFQRATENEYIKKKMEEVSNTPLLLTVAVQECRGELAINIPSPPTDRIWYGFRRPPHLELKARPKLGERQVTFTHVQEWIESKLEQEFQKILVMPNMDDLYLPIMHPAPETNYNLQKNPQKPSSELATDK</sequence>
<feature type="region of interest" description="Disordered" evidence="9">
    <location>
        <begin position="756"/>
        <end position="794"/>
    </location>
</feature>
<accession>A0A8C4NI64</accession>
<dbReference type="PANTHER" id="PTHR13466">
    <property type="entry name" value="TEX2 PROTEIN-RELATED"/>
    <property type="match status" value="1"/>
</dbReference>
<dbReference type="CDD" id="cd21675">
    <property type="entry name" value="SMP_TEX2"/>
    <property type="match status" value="1"/>
</dbReference>
<feature type="compositionally biased region" description="Low complexity" evidence="9">
    <location>
        <begin position="294"/>
        <end position="305"/>
    </location>
</feature>
<feature type="region of interest" description="Disordered" evidence="9">
    <location>
        <begin position="1"/>
        <end position="25"/>
    </location>
</feature>
<feature type="region of interest" description="Disordered" evidence="9">
    <location>
        <begin position="684"/>
        <end position="716"/>
    </location>
</feature>
<dbReference type="GeneTree" id="ENSGT00390000000463"/>
<feature type="transmembrane region" description="Helical" evidence="10">
    <location>
        <begin position="497"/>
        <end position="515"/>
    </location>
</feature>
<evidence type="ECO:0000256" key="7">
    <source>
        <dbReference type="ARBA" id="ARBA00023121"/>
    </source>
</evidence>
<dbReference type="Ensembl" id="ENSEBUT00000006776.1">
    <property type="protein sequence ID" value="ENSEBUP00000006322.1"/>
    <property type="gene ID" value="ENSEBUG00000004180.1"/>
</dbReference>
<dbReference type="GO" id="GO:0005789">
    <property type="term" value="C:endoplasmic reticulum membrane"/>
    <property type="evidence" value="ECO:0007669"/>
    <property type="project" value="UniProtKB-SubCell"/>
</dbReference>
<dbReference type="OMA" id="KRWNTGA"/>
<keyword evidence="5 10" id="KW-1133">Transmembrane helix</keyword>
<feature type="compositionally biased region" description="Acidic residues" evidence="9">
    <location>
        <begin position="480"/>
        <end position="489"/>
    </location>
</feature>
<name>A0A8C4NI64_EPTBU</name>
<evidence type="ECO:0000256" key="4">
    <source>
        <dbReference type="ARBA" id="ARBA00022824"/>
    </source>
</evidence>
<dbReference type="PANTHER" id="PTHR13466:SF0">
    <property type="entry name" value="SMP-LTD DOMAIN-CONTAINING PROTEIN"/>
    <property type="match status" value="1"/>
</dbReference>
<feature type="region of interest" description="Disordered" evidence="9">
    <location>
        <begin position="270"/>
        <end position="305"/>
    </location>
</feature>
<evidence type="ECO:0000256" key="1">
    <source>
        <dbReference type="ARBA" id="ARBA00004586"/>
    </source>
</evidence>
<organism evidence="12 13">
    <name type="scientific">Eptatretus burgeri</name>
    <name type="common">Inshore hagfish</name>
    <dbReference type="NCBI Taxonomy" id="7764"/>
    <lineage>
        <taxon>Eukaryota</taxon>
        <taxon>Metazoa</taxon>
        <taxon>Chordata</taxon>
        <taxon>Craniata</taxon>
        <taxon>Vertebrata</taxon>
        <taxon>Cyclostomata</taxon>
        <taxon>Myxini</taxon>
        <taxon>Myxiniformes</taxon>
        <taxon>Myxinidae</taxon>
        <taxon>Eptatretinae</taxon>
        <taxon>Eptatretus</taxon>
    </lineage>
</organism>
<evidence type="ECO:0000256" key="9">
    <source>
        <dbReference type="SAM" id="MobiDB-lite"/>
    </source>
</evidence>
<dbReference type="InterPro" id="IPR031468">
    <property type="entry name" value="SMP_LBD"/>
</dbReference>
<evidence type="ECO:0000313" key="13">
    <source>
        <dbReference type="Proteomes" id="UP000694388"/>
    </source>
</evidence>
<feature type="region of interest" description="Disordered" evidence="9">
    <location>
        <begin position="447"/>
        <end position="492"/>
    </location>
</feature>
<keyword evidence="2" id="KW-0813">Transport</keyword>
<feature type="compositionally biased region" description="Acidic residues" evidence="9">
    <location>
        <begin position="970"/>
        <end position="986"/>
    </location>
</feature>
<dbReference type="AlphaFoldDB" id="A0A8C4NI64"/>
<feature type="compositionally biased region" description="Polar residues" evidence="9">
    <location>
        <begin position="275"/>
        <end position="293"/>
    </location>
</feature>
<feature type="compositionally biased region" description="Polar residues" evidence="9">
    <location>
        <begin position="1"/>
        <end position="10"/>
    </location>
</feature>
<feature type="compositionally biased region" description="Polar residues" evidence="9">
    <location>
        <begin position="783"/>
        <end position="794"/>
    </location>
</feature>
<protein>
    <submittedName>
        <fullName evidence="12">Testis expressed 2</fullName>
    </submittedName>
</protein>
<keyword evidence="4" id="KW-0256">Endoplasmic reticulum</keyword>
<dbReference type="GO" id="GO:0006869">
    <property type="term" value="P:lipid transport"/>
    <property type="evidence" value="ECO:0007669"/>
    <property type="project" value="UniProtKB-KW"/>
</dbReference>
<dbReference type="GO" id="GO:0008289">
    <property type="term" value="F:lipid binding"/>
    <property type="evidence" value="ECO:0007669"/>
    <property type="project" value="UniProtKB-KW"/>
</dbReference>
<keyword evidence="13" id="KW-1185">Reference proteome</keyword>
<keyword evidence="6" id="KW-0445">Lipid transport</keyword>
<reference evidence="12" key="1">
    <citation type="submission" date="2025-05" db="UniProtKB">
        <authorList>
            <consortium name="Ensembl"/>
        </authorList>
    </citation>
    <scope>IDENTIFICATION</scope>
</reference>
<feature type="compositionally biased region" description="Basic and acidic residues" evidence="9">
    <location>
        <begin position="470"/>
        <end position="479"/>
    </location>
</feature>
<evidence type="ECO:0000256" key="5">
    <source>
        <dbReference type="ARBA" id="ARBA00022989"/>
    </source>
</evidence>
<evidence type="ECO:0000259" key="11">
    <source>
        <dbReference type="PROSITE" id="PS51847"/>
    </source>
</evidence>
<evidence type="ECO:0000256" key="2">
    <source>
        <dbReference type="ARBA" id="ARBA00022448"/>
    </source>
</evidence>
<evidence type="ECO:0000256" key="6">
    <source>
        <dbReference type="ARBA" id="ARBA00023055"/>
    </source>
</evidence>
<evidence type="ECO:0000256" key="10">
    <source>
        <dbReference type="SAM" id="Phobius"/>
    </source>
</evidence>
<evidence type="ECO:0000256" key="3">
    <source>
        <dbReference type="ARBA" id="ARBA00022692"/>
    </source>
</evidence>
<keyword evidence="3 10" id="KW-0812">Transmembrane</keyword>